<gene>
    <name evidence="2" type="ORF">F8566_19000</name>
</gene>
<reference evidence="2 3" key="1">
    <citation type="submission" date="2019-09" db="EMBL/GenBank/DDBJ databases">
        <title>Actinomadura physcomitrii sp. nov., a novel actinomycete isolated from moss [Physcomitrium sphaericum (Ludw) Fuernr].</title>
        <authorList>
            <person name="Zhuang X."/>
            <person name="Liu C."/>
        </authorList>
    </citation>
    <scope>NUCLEOTIDE SEQUENCE [LARGE SCALE GENOMIC DNA]</scope>
    <source>
        <strain evidence="2 3">HMC1</strain>
    </source>
</reference>
<evidence type="ECO:0000256" key="1">
    <source>
        <dbReference type="SAM" id="MobiDB-lite"/>
    </source>
</evidence>
<dbReference type="AlphaFoldDB" id="A0A6H9Z0J8"/>
<evidence type="ECO:0000313" key="2">
    <source>
        <dbReference type="EMBL" id="KAB2347966.1"/>
    </source>
</evidence>
<feature type="region of interest" description="Disordered" evidence="1">
    <location>
        <begin position="34"/>
        <end position="64"/>
    </location>
</feature>
<dbReference type="OrthoDB" id="3522713at2"/>
<proteinExistence type="predicted"/>
<name>A0A6H9Z0J8_9ACTN</name>
<evidence type="ECO:0000313" key="3">
    <source>
        <dbReference type="Proteomes" id="UP000468735"/>
    </source>
</evidence>
<dbReference type="Proteomes" id="UP000468735">
    <property type="component" value="Unassembled WGS sequence"/>
</dbReference>
<dbReference type="RefSeq" id="WP_151561612.1">
    <property type="nucleotide sequence ID" value="NZ_WBMT01000008.1"/>
</dbReference>
<organism evidence="2 3">
    <name type="scientific">Actinomadura rudentiformis</name>
    <dbReference type="NCBI Taxonomy" id="359158"/>
    <lineage>
        <taxon>Bacteria</taxon>
        <taxon>Bacillati</taxon>
        <taxon>Actinomycetota</taxon>
        <taxon>Actinomycetes</taxon>
        <taxon>Streptosporangiales</taxon>
        <taxon>Thermomonosporaceae</taxon>
        <taxon>Actinomadura</taxon>
    </lineage>
</organism>
<feature type="compositionally biased region" description="Basic and acidic residues" evidence="1">
    <location>
        <begin position="49"/>
        <end position="64"/>
    </location>
</feature>
<keyword evidence="3" id="KW-1185">Reference proteome</keyword>
<comment type="caution">
    <text evidence="2">The sequence shown here is derived from an EMBL/GenBank/DDBJ whole genome shotgun (WGS) entry which is preliminary data.</text>
</comment>
<accession>A0A6H9Z0J8</accession>
<dbReference type="EMBL" id="WBMT01000008">
    <property type="protein sequence ID" value="KAB2347966.1"/>
    <property type="molecule type" value="Genomic_DNA"/>
</dbReference>
<sequence>MERVVTMLEILTRELASQPARPIHVPVREAISPAAGSDLREGAPSQVAHTREHPKYGSDARRGDLHEKRVAQAIEQWLNQRDDHFHLFHDLAEFHQVSGAGLEPLSLGGTNLDHVVLTGDTWLIVDAKGCGAGVLGLDPNRDGVLVKPDGTTKQEKWLDDGRAYSRAGVLYRLTDGIRGQTAWIVPDTTLLHPSLQHAACRKRGGLVLPMRALTDGHFDQHFPAPQRPADPAHIARLSTRLSTHQQPRPTSSP</sequence>
<protein>
    <submittedName>
        <fullName evidence="2">NERD domain-containing protein</fullName>
    </submittedName>
</protein>